<evidence type="ECO:0000256" key="1">
    <source>
        <dbReference type="SAM" id="Phobius"/>
    </source>
</evidence>
<gene>
    <name evidence="2" type="ORF">O0955_00770</name>
</gene>
<dbReference type="InterPro" id="IPR022134">
    <property type="entry name" value="DUF3667"/>
</dbReference>
<evidence type="ECO:0000313" key="3">
    <source>
        <dbReference type="Proteomes" id="UP001144347"/>
    </source>
</evidence>
<protein>
    <submittedName>
        <fullName evidence="2">DUF3667 domain-containing protein</fullName>
    </submittedName>
</protein>
<reference evidence="2" key="1">
    <citation type="submission" date="2022-12" db="EMBL/GenBank/DDBJ databases">
        <title>Genome sequence of HCMS5-2.</title>
        <authorList>
            <person name="Woo H."/>
        </authorList>
    </citation>
    <scope>NUCLEOTIDE SEQUENCE</scope>
    <source>
        <strain evidence="2">HCMS5-2</strain>
    </source>
</reference>
<dbReference type="RefSeq" id="WP_269425635.1">
    <property type="nucleotide sequence ID" value="NZ_JAPWGM010000001.1"/>
</dbReference>
<accession>A0ABT4L3N2</accession>
<evidence type="ECO:0000313" key="2">
    <source>
        <dbReference type="EMBL" id="MCZ4242521.1"/>
    </source>
</evidence>
<organism evidence="2 3">
    <name type="scientific">Pedobacter punctiformis</name>
    <dbReference type="NCBI Taxonomy" id="3004097"/>
    <lineage>
        <taxon>Bacteria</taxon>
        <taxon>Pseudomonadati</taxon>
        <taxon>Bacteroidota</taxon>
        <taxon>Sphingobacteriia</taxon>
        <taxon>Sphingobacteriales</taxon>
        <taxon>Sphingobacteriaceae</taxon>
        <taxon>Pedobacter</taxon>
    </lineage>
</organism>
<comment type="caution">
    <text evidence="2">The sequence shown here is derived from an EMBL/GenBank/DDBJ whole genome shotgun (WGS) entry which is preliminary data.</text>
</comment>
<name>A0ABT4L3N2_9SPHI</name>
<feature type="transmembrane region" description="Helical" evidence="1">
    <location>
        <begin position="148"/>
        <end position="172"/>
    </location>
</feature>
<keyword evidence="3" id="KW-1185">Reference proteome</keyword>
<feature type="transmembrane region" description="Helical" evidence="1">
    <location>
        <begin position="212"/>
        <end position="236"/>
    </location>
</feature>
<keyword evidence="1" id="KW-1133">Transmembrane helix</keyword>
<feature type="transmembrane region" description="Helical" evidence="1">
    <location>
        <begin position="73"/>
        <end position="94"/>
    </location>
</feature>
<dbReference type="EMBL" id="JAPWGM010000001">
    <property type="protein sequence ID" value="MCZ4242521.1"/>
    <property type="molecule type" value="Genomic_DNA"/>
</dbReference>
<dbReference type="Proteomes" id="UP001144347">
    <property type="component" value="Unassembled WGS sequence"/>
</dbReference>
<feature type="transmembrane region" description="Helical" evidence="1">
    <location>
        <begin position="122"/>
        <end position="141"/>
    </location>
</feature>
<proteinExistence type="predicted"/>
<keyword evidence="1" id="KW-0472">Membrane</keyword>
<keyword evidence="1" id="KW-0812">Transmembrane</keyword>
<dbReference type="Pfam" id="PF12412">
    <property type="entry name" value="DUF3667"/>
    <property type="match status" value="1"/>
</dbReference>
<sequence length="239" mass="27666">MTACVNCNQLLSENYCPNCGYPAKLKRIDGHYIKHEIEHVLHFEKGIFYTIKELLVRPGNSVKEFISENRNRLVKPIIFIIVSSLVYSVINHFFHLEDGYVKFDEAKRTATSAIFEWIQNHYGYANIMMGTFIALWLKLFFRKYNYNFFEILILLCFVMGMGMLFFSVFAIAEGLSKIHLMQIAGIVGFAYCTWAIGQFFERKKTTSYLKALVAYVLGYASFYLLAMLLGLLFGLISKH</sequence>
<feature type="transmembrane region" description="Helical" evidence="1">
    <location>
        <begin position="178"/>
        <end position="200"/>
    </location>
</feature>